<keyword evidence="9 11" id="KW-0665">Pyrimidine biosynthesis</keyword>
<dbReference type="STRING" id="1123500.GCA_000420365_01171"/>
<feature type="active site" evidence="11">
    <location>
        <position position="510"/>
    </location>
</feature>
<dbReference type="SUPFAM" id="SSF52540">
    <property type="entry name" value="P-loop containing nucleoside triphosphate hydrolases"/>
    <property type="match status" value="1"/>
</dbReference>
<feature type="binding site" evidence="11">
    <location>
        <begin position="149"/>
        <end position="151"/>
    </location>
    <ligand>
        <name>CTP</name>
        <dbReference type="ChEBI" id="CHEBI:37563"/>
        <note>allosteric inhibitor</note>
    </ligand>
</feature>
<dbReference type="UniPathway" id="UPA00159">
    <property type="reaction ID" value="UER00277"/>
</dbReference>
<dbReference type="GO" id="GO:0046872">
    <property type="term" value="F:metal ion binding"/>
    <property type="evidence" value="ECO:0007669"/>
    <property type="project" value="UniProtKB-KW"/>
</dbReference>
<dbReference type="PANTHER" id="PTHR11550:SF0">
    <property type="entry name" value="CTP SYNTHASE-RELATED"/>
    <property type="match status" value="1"/>
</dbReference>
<evidence type="ECO:0000256" key="4">
    <source>
        <dbReference type="ARBA" id="ARBA00022723"/>
    </source>
</evidence>
<feature type="binding site" evidence="11">
    <location>
        <position position="243"/>
    </location>
    <ligand>
        <name>ATP</name>
        <dbReference type="ChEBI" id="CHEBI:30616"/>
    </ligand>
</feature>
<dbReference type="FunCoup" id="A0A0R2FY25">
    <property type="interactions" value="358"/>
</dbReference>
<evidence type="ECO:0000259" key="13">
    <source>
        <dbReference type="Pfam" id="PF06418"/>
    </source>
</evidence>
<dbReference type="InterPro" id="IPR029062">
    <property type="entry name" value="Class_I_gatase-like"/>
</dbReference>
<comment type="function">
    <text evidence="11">Catalyzes the ATP-dependent amination of UTP to CTP with either L-glutamine or ammonia as the source of nitrogen. Regulates intracellular CTP levels through interactions with the four ribonucleotide triphosphates.</text>
</comment>
<comment type="caution">
    <text evidence="14">The sequence shown here is derived from an EMBL/GenBank/DDBJ whole genome shotgun (WGS) entry which is preliminary data.</text>
</comment>
<comment type="catalytic activity">
    <reaction evidence="10 11">
        <text>UTP + L-glutamine + ATP + H2O = CTP + L-glutamate + ADP + phosphate + 2 H(+)</text>
        <dbReference type="Rhea" id="RHEA:26426"/>
        <dbReference type="ChEBI" id="CHEBI:15377"/>
        <dbReference type="ChEBI" id="CHEBI:15378"/>
        <dbReference type="ChEBI" id="CHEBI:29985"/>
        <dbReference type="ChEBI" id="CHEBI:30616"/>
        <dbReference type="ChEBI" id="CHEBI:37563"/>
        <dbReference type="ChEBI" id="CHEBI:43474"/>
        <dbReference type="ChEBI" id="CHEBI:46398"/>
        <dbReference type="ChEBI" id="CHEBI:58359"/>
        <dbReference type="ChEBI" id="CHEBI:456216"/>
        <dbReference type="EC" id="6.3.4.2"/>
    </reaction>
</comment>
<dbReference type="SUPFAM" id="SSF52317">
    <property type="entry name" value="Class I glutamine amidotransferase-like"/>
    <property type="match status" value="1"/>
</dbReference>
<dbReference type="PROSITE" id="PS51273">
    <property type="entry name" value="GATASE_TYPE_1"/>
    <property type="match status" value="1"/>
</dbReference>
<dbReference type="GO" id="GO:0005829">
    <property type="term" value="C:cytosol"/>
    <property type="evidence" value="ECO:0007669"/>
    <property type="project" value="TreeGrafter"/>
</dbReference>
<dbReference type="CDD" id="cd01746">
    <property type="entry name" value="GATase1_CTP_Synthase"/>
    <property type="match status" value="1"/>
</dbReference>
<feature type="binding site" evidence="11">
    <location>
        <position position="14"/>
    </location>
    <ligand>
        <name>CTP</name>
        <dbReference type="ChEBI" id="CHEBI:37563"/>
        <note>allosteric inhibitor</note>
    </ligand>
</feature>
<dbReference type="CDD" id="cd03113">
    <property type="entry name" value="CTPS_N"/>
    <property type="match status" value="1"/>
</dbReference>
<feature type="binding site" evidence="11">
    <location>
        <position position="14"/>
    </location>
    <ligand>
        <name>UTP</name>
        <dbReference type="ChEBI" id="CHEBI:46398"/>
    </ligand>
</feature>
<dbReference type="eggNOG" id="COG0504">
    <property type="taxonomic scope" value="Bacteria"/>
</dbReference>
<comment type="similarity">
    <text evidence="2 11">Belongs to the CTP synthase family.</text>
</comment>
<evidence type="ECO:0000256" key="5">
    <source>
        <dbReference type="ARBA" id="ARBA00022741"/>
    </source>
</evidence>
<dbReference type="NCBIfam" id="NF003792">
    <property type="entry name" value="PRK05380.1"/>
    <property type="match status" value="1"/>
</dbReference>
<feature type="binding site" evidence="11">
    <location>
        <position position="225"/>
    </location>
    <ligand>
        <name>UTP</name>
        <dbReference type="ChEBI" id="CHEBI:46398"/>
    </ligand>
</feature>
<dbReference type="InterPro" id="IPR017456">
    <property type="entry name" value="CTP_synthase_N"/>
</dbReference>
<dbReference type="GO" id="GO:0019856">
    <property type="term" value="P:pyrimidine nucleobase biosynthetic process"/>
    <property type="evidence" value="ECO:0007669"/>
    <property type="project" value="TreeGrafter"/>
</dbReference>
<feature type="binding site" evidence="11">
    <location>
        <position position="55"/>
    </location>
    <ligand>
        <name>L-glutamine</name>
        <dbReference type="ChEBI" id="CHEBI:58359"/>
    </ligand>
</feature>
<dbReference type="Gene3D" id="3.40.50.300">
    <property type="entry name" value="P-loop containing nucleotide triphosphate hydrolases"/>
    <property type="match status" value="1"/>
</dbReference>
<feature type="active site" evidence="11">
    <location>
        <position position="508"/>
    </location>
</feature>
<dbReference type="GO" id="GO:0097268">
    <property type="term" value="C:cytoophidium"/>
    <property type="evidence" value="ECO:0007669"/>
    <property type="project" value="UniProtKB-ARBA"/>
</dbReference>
<dbReference type="GO" id="GO:0042802">
    <property type="term" value="F:identical protein binding"/>
    <property type="evidence" value="ECO:0007669"/>
    <property type="project" value="TreeGrafter"/>
</dbReference>
<feature type="region of interest" description="Amidoligase domain" evidence="11">
    <location>
        <begin position="1"/>
        <end position="268"/>
    </location>
</feature>
<evidence type="ECO:0000259" key="12">
    <source>
        <dbReference type="Pfam" id="PF00117"/>
    </source>
</evidence>
<dbReference type="EMBL" id="JQAX01000004">
    <property type="protein sequence ID" value="KRN31237.1"/>
    <property type="molecule type" value="Genomic_DNA"/>
</dbReference>
<dbReference type="InterPro" id="IPR027417">
    <property type="entry name" value="P-loop_NTPase"/>
</dbReference>
<accession>A0A0R2FY25</accession>
<evidence type="ECO:0000256" key="11">
    <source>
        <dbReference type="HAMAP-Rule" id="MF_01227"/>
    </source>
</evidence>
<keyword evidence="7 11" id="KW-0460">Magnesium</keyword>
<dbReference type="GO" id="GO:0005524">
    <property type="term" value="F:ATP binding"/>
    <property type="evidence" value="ECO:0007669"/>
    <property type="project" value="UniProtKB-KW"/>
</dbReference>
<feature type="binding site" evidence="11">
    <location>
        <position position="72"/>
    </location>
    <ligand>
        <name>Mg(2+)</name>
        <dbReference type="ChEBI" id="CHEBI:18420"/>
    </ligand>
</feature>
<dbReference type="EC" id="6.3.4.2" evidence="11"/>
<feature type="binding site" evidence="11">
    <location>
        <begin position="15"/>
        <end position="20"/>
    </location>
    <ligand>
        <name>ATP</name>
        <dbReference type="ChEBI" id="CHEBI:30616"/>
    </ligand>
</feature>
<reference evidence="14 15" key="1">
    <citation type="journal article" date="2015" name="Genome Announc.">
        <title>Expanding the biotechnology potential of lactobacilli through comparative genomics of 213 strains and associated genera.</title>
        <authorList>
            <person name="Sun Z."/>
            <person name="Harris H.M."/>
            <person name="McCann A."/>
            <person name="Guo C."/>
            <person name="Argimon S."/>
            <person name="Zhang W."/>
            <person name="Yang X."/>
            <person name="Jeffery I.B."/>
            <person name="Cooney J.C."/>
            <person name="Kagawa T.F."/>
            <person name="Liu W."/>
            <person name="Song Y."/>
            <person name="Salvetti E."/>
            <person name="Wrobel A."/>
            <person name="Rasinkangas P."/>
            <person name="Parkhill J."/>
            <person name="Rea M.C."/>
            <person name="O'Sullivan O."/>
            <person name="Ritari J."/>
            <person name="Douillard F.P."/>
            <person name="Paul Ross R."/>
            <person name="Yang R."/>
            <person name="Briner A.E."/>
            <person name="Felis G.E."/>
            <person name="de Vos W.M."/>
            <person name="Barrangou R."/>
            <person name="Klaenhammer T.R."/>
            <person name="Caufield P.W."/>
            <person name="Cui Y."/>
            <person name="Zhang H."/>
            <person name="O'Toole P.W."/>
        </authorList>
    </citation>
    <scope>NUCLEOTIDE SEQUENCE [LARGE SCALE GENOMIC DNA]</scope>
    <source>
        <strain evidence="14 15">DSM 20190</strain>
    </source>
</reference>
<sequence length="537" mass="59511">MATKYVFVTGGVVSSLGKGIVAASLGRLLKNRGFKIAVQKFDPYINIDPGTMSPYQHGETFVTDDGLETDLDLGHYERFIDISLNKYSNFTAGRIYSEVLAKERRGDYEGATVQVIPHITNMLKEKMMQAGETTDADIVITEVGGTVGDIESLPFIEALRQMKREVGPENVFYIHTSLIPYLSAAGEMKTKPTQHSVAELRSLGIQPDMLVVRTERPITSEMRDKLALFTDVRPEAVIESLDVDVLYQVVMNMKAQGMDDVVLAGLHLDAPEADMSKWVDMIEHIRHLTKSVKIALVGKYADLQDAYISVNEALRAGGYAVDAEVKIDVINSEKVTESNVAELLTGADGIMVPGGFGQRGTDGKLAAIKYARENNVPFLGVCLGMQLASVEFARNVLGYQDANSIELDEETTHPIIALMNDQQEITDRGGTLRLGLYSERLKPGSQAHQIYGQDEIKQRHRHRYEFNTAYKKAFEEAGMVFSGESPDGSLMEIMEYPKNDFFMADQAHPEFQSRPNHPEPLYAAFVAAALKHSETDK</sequence>
<dbReference type="NCBIfam" id="TIGR00337">
    <property type="entry name" value="PyrG"/>
    <property type="match status" value="1"/>
</dbReference>
<evidence type="ECO:0000313" key="14">
    <source>
        <dbReference type="EMBL" id="KRN31237.1"/>
    </source>
</evidence>
<dbReference type="InterPro" id="IPR017926">
    <property type="entry name" value="GATASE"/>
</dbReference>
<feature type="binding site" evidence="11">
    <location>
        <position position="463"/>
    </location>
    <ligand>
        <name>L-glutamine</name>
        <dbReference type="ChEBI" id="CHEBI:58359"/>
    </ligand>
</feature>
<comment type="subunit">
    <text evidence="11">Homotetramer.</text>
</comment>
<dbReference type="Pfam" id="PF06418">
    <property type="entry name" value="CTP_synth_N"/>
    <property type="match status" value="1"/>
</dbReference>
<feature type="domain" description="Glutamine amidotransferase" evidence="12">
    <location>
        <begin position="303"/>
        <end position="526"/>
    </location>
</feature>
<feature type="binding site" evidence="11">
    <location>
        <begin position="189"/>
        <end position="194"/>
    </location>
    <ligand>
        <name>UTP</name>
        <dbReference type="ChEBI" id="CHEBI:46398"/>
    </ligand>
</feature>
<dbReference type="PATRIC" id="fig|1123500.6.peg.1119"/>
<keyword evidence="6 11" id="KW-0067">ATP-binding</keyword>
<feature type="binding site" evidence="11">
    <location>
        <position position="72"/>
    </location>
    <ligand>
        <name>ATP</name>
        <dbReference type="ChEBI" id="CHEBI:30616"/>
    </ligand>
</feature>
<comment type="caution">
    <text evidence="11">Lacks conserved residue(s) required for the propagation of feature annotation.</text>
</comment>
<comment type="miscellaneous">
    <text evidence="11">CTPSs have evolved a hybrid strategy for distinguishing between UTP and CTP. The overlapping regions of the product feedback inhibitory and substrate sites recognize a common feature in both compounds, the triphosphate moiety. To differentiate isosteric substrate and product pyrimidine rings, an additional pocket far from the expected kinase/ligase catalytic site, specifically recognizes the cytosine and ribose portions of the product inhibitor.</text>
</comment>
<proteinExistence type="inferred from homology"/>
<feature type="binding site" evidence="11">
    <location>
        <position position="355"/>
    </location>
    <ligand>
        <name>L-glutamine</name>
        <dbReference type="ChEBI" id="CHEBI:58359"/>
    </ligand>
</feature>
<dbReference type="AlphaFoldDB" id="A0A0R2FY25"/>
<evidence type="ECO:0000256" key="7">
    <source>
        <dbReference type="ARBA" id="ARBA00022842"/>
    </source>
</evidence>
<keyword evidence="5 11" id="KW-0547">Nucleotide-binding</keyword>
<evidence type="ECO:0000313" key="15">
    <source>
        <dbReference type="Proteomes" id="UP000051296"/>
    </source>
</evidence>
<comment type="pathway">
    <text evidence="1 11">Pyrimidine metabolism; CTP biosynthesis via de novo pathway; CTP from UDP: step 2/2.</text>
</comment>
<dbReference type="RefSeq" id="WP_022791885.1">
    <property type="nucleotide sequence ID" value="NZ_ATUU01000004.1"/>
</dbReference>
<evidence type="ECO:0000256" key="3">
    <source>
        <dbReference type="ARBA" id="ARBA00022598"/>
    </source>
</evidence>
<evidence type="ECO:0000256" key="9">
    <source>
        <dbReference type="ARBA" id="ARBA00022975"/>
    </source>
</evidence>
<dbReference type="Proteomes" id="UP000051296">
    <property type="component" value="Unassembled WGS sequence"/>
</dbReference>
<evidence type="ECO:0000256" key="8">
    <source>
        <dbReference type="ARBA" id="ARBA00022962"/>
    </source>
</evidence>
<gene>
    <name evidence="11" type="primary">pyrG</name>
    <name evidence="14" type="ORF">IV68_GL001119</name>
</gene>
<dbReference type="InterPro" id="IPR033828">
    <property type="entry name" value="GATase1_CTP_Synthase"/>
</dbReference>
<evidence type="ECO:0000256" key="2">
    <source>
        <dbReference type="ARBA" id="ARBA00007533"/>
    </source>
</evidence>
<dbReference type="GO" id="GO:0003883">
    <property type="term" value="F:CTP synthase activity"/>
    <property type="evidence" value="ECO:0007669"/>
    <property type="project" value="UniProtKB-UniRule"/>
</dbReference>
<dbReference type="GO" id="GO:0044210">
    <property type="term" value="P:'de novo' CTP biosynthetic process"/>
    <property type="evidence" value="ECO:0007669"/>
    <property type="project" value="UniProtKB-UniRule"/>
</dbReference>
<comment type="activity regulation">
    <text evidence="11">Allosterically activated by GTP, when glutamine is the substrate; GTP has no effect on the reaction when ammonia is the substrate. The allosteric effector GTP functions by stabilizing the protein conformation that binds the tetrahedral intermediate(s) formed during glutamine hydrolysis. Inhibited by the product CTP, via allosteric rather than competitive inhibition.</text>
</comment>
<dbReference type="FunFam" id="3.40.50.300:FF:000009">
    <property type="entry name" value="CTP synthase"/>
    <property type="match status" value="1"/>
</dbReference>
<dbReference type="HAMAP" id="MF_01227">
    <property type="entry name" value="PyrG"/>
    <property type="match status" value="1"/>
</dbReference>
<feature type="active site" description="Nucleophile; for glutamine hydrolysis" evidence="11">
    <location>
        <position position="382"/>
    </location>
</feature>
<dbReference type="FunFam" id="3.40.50.880:FF:000002">
    <property type="entry name" value="CTP synthase"/>
    <property type="match status" value="1"/>
</dbReference>
<evidence type="ECO:0000256" key="6">
    <source>
        <dbReference type="ARBA" id="ARBA00022840"/>
    </source>
</evidence>
<keyword evidence="3 11" id="KW-0436">Ligase</keyword>
<comment type="catalytic activity">
    <reaction evidence="11">
        <text>L-glutamine + H2O = L-glutamate + NH4(+)</text>
        <dbReference type="Rhea" id="RHEA:15889"/>
        <dbReference type="ChEBI" id="CHEBI:15377"/>
        <dbReference type="ChEBI" id="CHEBI:28938"/>
        <dbReference type="ChEBI" id="CHEBI:29985"/>
        <dbReference type="ChEBI" id="CHEBI:58359"/>
    </reaction>
</comment>
<feature type="binding site" evidence="11">
    <location>
        <position position="406"/>
    </location>
    <ligand>
        <name>L-glutamine</name>
        <dbReference type="ChEBI" id="CHEBI:58359"/>
    </ligand>
</feature>
<dbReference type="PANTHER" id="PTHR11550">
    <property type="entry name" value="CTP SYNTHASE"/>
    <property type="match status" value="1"/>
</dbReference>
<dbReference type="InterPro" id="IPR004468">
    <property type="entry name" value="CTP_synthase"/>
</dbReference>
<feature type="binding site" evidence="11">
    <location>
        <begin position="383"/>
        <end position="386"/>
    </location>
    <ligand>
        <name>L-glutamine</name>
        <dbReference type="ChEBI" id="CHEBI:58359"/>
    </ligand>
</feature>
<dbReference type="InParanoid" id="A0A0R2FY25"/>
<feature type="domain" description="CTP synthase N-terminal" evidence="13">
    <location>
        <begin position="4"/>
        <end position="268"/>
    </location>
</feature>
<keyword evidence="15" id="KW-1185">Reference proteome</keyword>
<evidence type="ECO:0000256" key="1">
    <source>
        <dbReference type="ARBA" id="ARBA00005171"/>
    </source>
</evidence>
<dbReference type="Pfam" id="PF00117">
    <property type="entry name" value="GATase"/>
    <property type="match status" value="1"/>
</dbReference>
<keyword evidence="4 11" id="KW-0479">Metal-binding</keyword>
<evidence type="ECO:0000256" key="10">
    <source>
        <dbReference type="ARBA" id="ARBA00047781"/>
    </source>
</evidence>
<comment type="catalytic activity">
    <reaction evidence="11">
        <text>UTP + NH4(+) + ATP = CTP + ADP + phosphate + 2 H(+)</text>
        <dbReference type="Rhea" id="RHEA:16597"/>
        <dbReference type="ChEBI" id="CHEBI:15378"/>
        <dbReference type="ChEBI" id="CHEBI:28938"/>
        <dbReference type="ChEBI" id="CHEBI:30616"/>
        <dbReference type="ChEBI" id="CHEBI:37563"/>
        <dbReference type="ChEBI" id="CHEBI:43474"/>
        <dbReference type="ChEBI" id="CHEBI:46398"/>
        <dbReference type="ChEBI" id="CHEBI:456216"/>
    </reaction>
</comment>
<feature type="binding site" evidence="11">
    <location>
        <position position="142"/>
    </location>
    <ligand>
        <name>Mg(2+)</name>
        <dbReference type="ChEBI" id="CHEBI:18420"/>
    </ligand>
</feature>
<feature type="binding site" evidence="11">
    <location>
        <position position="225"/>
    </location>
    <ligand>
        <name>CTP</name>
        <dbReference type="ChEBI" id="CHEBI:37563"/>
        <note>allosteric inhibitor</note>
    </ligand>
</feature>
<keyword evidence="8 11" id="KW-0315">Glutamine amidotransferase</keyword>
<dbReference type="Gene3D" id="3.40.50.880">
    <property type="match status" value="1"/>
</dbReference>
<dbReference type="GO" id="GO:0004359">
    <property type="term" value="F:glutaminase activity"/>
    <property type="evidence" value="ECO:0007669"/>
    <property type="project" value="RHEA"/>
</dbReference>
<protein>
    <recommendedName>
        <fullName evidence="11">CTP synthase</fullName>
        <ecNumber evidence="11">6.3.4.2</ecNumber>
    </recommendedName>
    <alternativeName>
        <fullName evidence="11">Cytidine 5'-triphosphate synthase</fullName>
    </alternativeName>
    <alternativeName>
        <fullName evidence="11">Cytidine triphosphate synthetase</fullName>
        <shortName evidence="11">CTP synthetase</shortName>
        <shortName evidence="11">CTPS</shortName>
    </alternativeName>
    <alternativeName>
        <fullName evidence="11">UTP--ammonia ligase</fullName>
    </alternativeName>
</protein>
<dbReference type="OrthoDB" id="9801107at2"/>
<name>A0A0R2FY25_9LACO</name>
<organism evidence="14 15">
    <name type="scientific">Weissella halotolerans DSM 20190</name>
    <dbReference type="NCBI Taxonomy" id="1123500"/>
    <lineage>
        <taxon>Bacteria</taxon>
        <taxon>Bacillati</taxon>
        <taxon>Bacillota</taxon>
        <taxon>Bacilli</taxon>
        <taxon>Lactobacillales</taxon>
        <taxon>Lactobacillaceae</taxon>
        <taxon>Weissella</taxon>
    </lineage>
</organism>
<feature type="binding site" evidence="11">
    <location>
        <begin position="189"/>
        <end position="194"/>
    </location>
    <ligand>
        <name>CTP</name>
        <dbReference type="ChEBI" id="CHEBI:37563"/>
        <note>allosteric inhibitor</note>
    </ligand>
</feature>